<dbReference type="PRINTS" id="PR00259">
    <property type="entry name" value="TMFOUR"/>
</dbReference>
<dbReference type="InterPro" id="IPR018503">
    <property type="entry name" value="Tetraspanin_CS"/>
</dbReference>
<dbReference type="Pfam" id="PF00335">
    <property type="entry name" value="Tetraspanin"/>
    <property type="match status" value="1"/>
</dbReference>
<dbReference type="GO" id="GO:0005886">
    <property type="term" value="C:plasma membrane"/>
    <property type="evidence" value="ECO:0007669"/>
    <property type="project" value="TreeGrafter"/>
</dbReference>
<keyword evidence="5 6" id="KW-0472">Membrane</keyword>
<dbReference type="PANTHER" id="PTHR19282:SF28">
    <property type="entry name" value="TETRASPANIN"/>
    <property type="match status" value="1"/>
</dbReference>
<dbReference type="EMBL" id="JARQZJ010000123">
    <property type="protein sequence ID" value="KAK9889714.1"/>
    <property type="molecule type" value="Genomic_DNA"/>
</dbReference>
<evidence type="ECO:0000256" key="4">
    <source>
        <dbReference type="ARBA" id="ARBA00022989"/>
    </source>
</evidence>
<keyword evidence="8" id="KW-1185">Reference proteome</keyword>
<dbReference type="PROSITE" id="PS00421">
    <property type="entry name" value="TM4_1"/>
    <property type="match status" value="1"/>
</dbReference>
<dbReference type="PIRSF" id="PIRSF002419">
    <property type="entry name" value="Tetraspanin"/>
    <property type="match status" value="1"/>
</dbReference>
<dbReference type="AlphaFoldDB" id="A0AAW1V368"/>
<comment type="similarity">
    <text evidence="2 6">Belongs to the tetraspanin (TM4SF) family.</text>
</comment>
<dbReference type="InterPro" id="IPR008952">
    <property type="entry name" value="Tetraspanin_EC2_sf"/>
</dbReference>
<evidence type="ECO:0000256" key="5">
    <source>
        <dbReference type="ARBA" id="ARBA00023136"/>
    </source>
</evidence>
<sequence>MSEELDVSMKCVQYMLFVSNFLFVMVSLLLISIGSVIKALYSDYDVFLSSTYFSPSDLLIISGFTIFFVAFFGCWGAIRESTLLVNIYGLSLIIILVLEVVAAVIATSMRYDMDGVIRTKMLDVFGDVDKRFAAEDIFNFTQFSLSCCGVNDQKDWKNTTAFSKAPPKSCCKSYNYFQPSYGITCGYGSDATYSTPCADSLIDVVSQTSYLVTIGAFCVCFIQVLGIVFARMLSSTIRALKTQRLVEAELRRQQIYSQIVLGATLHGHNDGKFHSTEASEA</sequence>
<proteinExistence type="inferred from homology"/>
<feature type="transmembrane region" description="Helical" evidence="6">
    <location>
        <begin position="85"/>
        <end position="106"/>
    </location>
</feature>
<comment type="subcellular location">
    <subcellularLocation>
        <location evidence="1 6">Membrane</location>
        <topology evidence="1 6">Multi-pass membrane protein</topology>
    </subcellularLocation>
</comment>
<evidence type="ECO:0000313" key="7">
    <source>
        <dbReference type="EMBL" id="KAK9889714.1"/>
    </source>
</evidence>
<name>A0AAW1V368_9CUCU</name>
<evidence type="ECO:0000256" key="3">
    <source>
        <dbReference type="ARBA" id="ARBA00022692"/>
    </source>
</evidence>
<accession>A0AAW1V368</accession>
<keyword evidence="4 6" id="KW-1133">Transmembrane helix</keyword>
<feature type="transmembrane region" description="Helical" evidence="6">
    <location>
        <begin position="210"/>
        <end position="234"/>
    </location>
</feature>
<dbReference type="PANTHER" id="PTHR19282">
    <property type="entry name" value="TETRASPANIN"/>
    <property type="match status" value="1"/>
</dbReference>
<dbReference type="InterPro" id="IPR018499">
    <property type="entry name" value="Tetraspanin/Peripherin"/>
</dbReference>
<evidence type="ECO:0000256" key="1">
    <source>
        <dbReference type="ARBA" id="ARBA00004141"/>
    </source>
</evidence>
<evidence type="ECO:0000256" key="2">
    <source>
        <dbReference type="ARBA" id="ARBA00006840"/>
    </source>
</evidence>
<comment type="caution">
    <text evidence="7">The sequence shown here is derived from an EMBL/GenBank/DDBJ whole genome shotgun (WGS) entry which is preliminary data.</text>
</comment>
<keyword evidence="3 6" id="KW-0812">Transmembrane</keyword>
<feature type="transmembrane region" description="Helical" evidence="6">
    <location>
        <begin position="12"/>
        <end position="38"/>
    </location>
</feature>
<reference evidence="7 8" key="1">
    <citation type="submission" date="2023-03" db="EMBL/GenBank/DDBJ databases">
        <title>Genome insight into feeding habits of ladybird beetles.</title>
        <authorList>
            <person name="Li H.-S."/>
            <person name="Huang Y.-H."/>
            <person name="Pang H."/>
        </authorList>
    </citation>
    <scope>NUCLEOTIDE SEQUENCE [LARGE SCALE GENOMIC DNA]</scope>
    <source>
        <strain evidence="7">SYSU_2023b</strain>
        <tissue evidence="7">Whole body</tissue>
    </source>
</reference>
<feature type="transmembrane region" description="Helical" evidence="6">
    <location>
        <begin position="58"/>
        <end position="78"/>
    </location>
</feature>
<protein>
    <recommendedName>
        <fullName evidence="6">Tetraspanin</fullName>
    </recommendedName>
</protein>
<gene>
    <name evidence="7" type="ORF">WA026_007096</name>
</gene>
<organism evidence="7 8">
    <name type="scientific">Henosepilachna vigintioctopunctata</name>
    <dbReference type="NCBI Taxonomy" id="420089"/>
    <lineage>
        <taxon>Eukaryota</taxon>
        <taxon>Metazoa</taxon>
        <taxon>Ecdysozoa</taxon>
        <taxon>Arthropoda</taxon>
        <taxon>Hexapoda</taxon>
        <taxon>Insecta</taxon>
        <taxon>Pterygota</taxon>
        <taxon>Neoptera</taxon>
        <taxon>Endopterygota</taxon>
        <taxon>Coleoptera</taxon>
        <taxon>Polyphaga</taxon>
        <taxon>Cucujiformia</taxon>
        <taxon>Coccinelloidea</taxon>
        <taxon>Coccinellidae</taxon>
        <taxon>Epilachninae</taxon>
        <taxon>Epilachnini</taxon>
        <taxon>Henosepilachna</taxon>
    </lineage>
</organism>
<dbReference type="InterPro" id="IPR000301">
    <property type="entry name" value="Tetraspanin_animals"/>
</dbReference>
<evidence type="ECO:0000256" key="6">
    <source>
        <dbReference type="RuleBase" id="RU361218"/>
    </source>
</evidence>
<dbReference type="Proteomes" id="UP001431783">
    <property type="component" value="Unassembled WGS sequence"/>
</dbReference>
<evidence type="ECO:0000313" key="8">
    <source>
        <dbReference type="Proteomes" id="UP001431783"/>
    </source>
</evidence>
<dbReference type="SUPFAM" id="SSF48652">
    <property type="entry name" value="Tetraspanin"/>
    <property type="match status" value="1"/>
</dbReference>
<dbReference type="Gene3D" id="1.10.1450.10">
    <property type="entry name" value="Tetraspanin"/>
    <property type="match status" value="1"/>
</dbReference>